<dbReference type="Pfam" id="PF03401">
    <property type="entry name" value="TctC"/>
    <property type="match status" value="1"/>
</dbReference>
<accession>A0A840ABJ7</accession>
<evidence type="ECO:0000313" key="3">
    <source>
        <dbReference type="EMBL" id="MBB3897644.1"/>
    </source>
</evidence>
<sequence>MIRLSRRTLARTALAAPLLAAPALGAAQGFPTGAIRLVVPYPPGGITDVLARGVAGPMSAFLGNSVVVENRPGANGSIGANAVARATPDGTTLLVGVTDTHAVNPAAMRNLPYDANRDFLPVSLITRVPLAVAVGPTQSGVADLAAFIAAAKARPGGLTHSSWGVGSVSQIAMLRIGLAAGFELLHVPFTGAAPALTALGAGQVDSMVLPAGAAEAFARDGRVRVLAVLSPERLALLPNVPTLRQQGVDLSVSILQAVFAPARTPAPVVARLNAAMVEAMKAPSMLEILRLQASAPEAGPPEALGELVRTEQEAWGSVVRGAGIRLD</sequence>
<name>A0A840ABJ7_9PROT</name>
<dbReference type="PIRSF" id="PIRSF017082">
    <property type="entry name" value="YflP"/>
    <property type="match status" value="1"/>
</dbReference>
<dbReference type="RefSeq" id="WP_184382611.1">
    <property type="nucleotide sequence ID" value="NZ_JACIDJ010000001.1"/>
</dbReference>
<evidence type="ECO:0000256" key="2">
    <source>
        <dbReference type="SAM" id="SignalP"/>
    </source>
</evidence>
<comment type="similarity">
    <text evidence="1">Belongs to the UPF0065 (bug) family.</text>
</comment>
<feature type="signal peptide" evidence="2">
    <location>
        <begin position="1"/>
        <end position="26"/>
    </location>
</feature>
<dbReference type="Proteomes" id="UP000553193">
    <property type="component" value="Unassembled WGS sequence"/>
</dbReference>
<proteinExistence type="inferred from homology"/>
<gene>
    <name evidence="3" type="ORF">GGQ83_001070</name>
</gene>
<dbReference type="PANTHER" id="PTHR42928:SF5">
    <property type="entry name" value="BLR1237 PROTEIN"/>
    <property type="match status" value="1"/>
</dbReference>
<evidence type="ECO:0000313" key="4">
    <source>
        <dbReference type="Proteomes" id="UP000553193"/>
    </source>
</evidence>
<dbReference type="PANTHER" id="PTHR42928">
    <property type="entry name" value="TRICARBOXYLATE-BINDING PROTEIN"/>
    <property type="match status" value="1"/>
</dbReference>
<reference evidence="3 4" key="1">
    <citation type="submission" date="2020-08" db="EMBL/GenBank/DDBJ databases">
        <title>Genomic Encyclopedia of Type Strains, Phase IV (KMG-IV): sequencing the most valuable type-strain genomes for metagenomic binning, comparative biology and taxonomic classification.</title>
        <authorList>
            <person name="Goeker M."/>
        </authorList>
    </citation>
    <scope>NUCLEOTIDE SEQUENCE [LARGE SCALE GENOMIC DNA]</scope>
    <source>
        <strain evidence="3 4">DSM 19979</strain>
    </source>
</reference>
<protein>
    <submittedName>
        <fullName evidence="3">Tripartite-type tricarboxylate transporter receptor subunit TctC</fullName>
    </submittedName>
</protein>
<dbReference type="Gene3D" id="3.40.190.150">
    <property type="entry name" value="Bordetella uptake gene, domain 1"/>
    <property type="match status" value="1"/>
</dbReference>
<dbReference type="Gene3D" id="3.40.190.10">
    <property type="entry name" value="Periplasmic binding protein-like II"/>
    <property type="match status" value="1"/>
</dbReference>
<keyword evidence="3" id="KW-0675">Receptor</keyword>
<dbReference type="AlphaFoldDB" id="A0A840ABJ7"/>
<keyword evidence="4" id="KW-1185">Reference proteome</keyword>
<evidence type="ECO:0000256" key="1">
    <source>
        <dbReference type="ARBA" id="ARBA00006987"/>
    </source>
</evidence>
<organism evidence="3 4">
    <name type="scientific">Roseococcus suduntuyensis</name>
    <dbReference type="NCBI Taxonomy" id="455361"/>
    <lineage>
        <taxon>Bacteria</taxon>
        <taxon>Pseudomonadati</taxon>
        <taxon>Pseudomonadota</taxon>
        <taxon>Alphaproteobacteria</taxon>
        <taxon>Acetobacterales</taxon>
        <taxon>Roseomonadaceae</taxon>
        <taxon>Roseococcus</taxon>
    </lineage>
</organism>
<comment type="caution">
    <text evidence="3">The sequence shown here is derived from an EMBL/GenBank/DDBJ whole genome shotgun (WGS) entry which is preliminary data.</text>
</comment>
<keyword evidence="2" id="KW-0732">Signal</keyword>
<dbReference type="InterPro" id="IPR005064">
    <property type="entry name" value="BUG"/>
</dbReference>
<dbReference type="SUPFAM" id="SSF53850">
    <property type="entry name" value="Periplasmic binding protein-like II"/>
    <property type="match status" value="1"/>
</dbReference>
<dbReference type="InterPro" id="IPR042100">
    <property type="entry name" value="Bug_dom1"/>
</dbReference>
<dbReference type="EMBL" id="JACIDJ010000001">
    <property type="protein sequence ID" value="MBB3897644.1"/>
    <property type="molecule type" value="Genomic_DNA"/>
</dbReference>
<dbReference type="CDD" id="cd07012">
    <property type="entry name" value="PBP2_Bug_TTT"/>
    <property type="match status" value="1"/>
</dbReference>
<feature type="chain" id="PRO_5032677565" evidence="2">
    <location>
        <begin position="27"/>
        <end position="327"/>
    </location>
</feature>